<feature type="transmembrane region" description="Helical" evidence="8">
    <location>
        <begin position="6"/>
        <end position="25"/>
    </location>
</feature>
<protein>
    <submittedName>
        <fullName evidence="9">AEC family transporter</fullName>
    </submittedName>
</protein>
<dbReference type="Gene3D" id="1.20.1530.20">
    <property type="match status" value="1"/>
</dbReference>
<dbReference type="PANTHER" id="PTHR36838:SF1">
    <property type="entry name" value="SLR1864 PROTEIN"/>
    <property type="match status" value="1"/>
</dbReference>
<comment type="similarity">
    <text evidence="2">Belongs to the auxin efflux carrier (TC 2.A.69) family.</text>
</comment>
<keyword evidence="6 8" id="KW-1133">Transmembrane helix</keyword>
<dbReference type="RefSeq" id="WP_171628076.1">
    <property type="nucleotide sequence ID" value="NZ_JABBPG010000015.1"/>
</dbReference>
<keyword evidence="5 8" id="KW-0812">Transmembrane</keyword>
<dbReference type="Proteomes" id="UP000586305">
    <property type="component" value="Unassembled WGS sequence"/>
</dbReference>
<evidence type="ECO:0000256" key="6">
    <source>
        <dbReference type="ARBA" id="ARBA00022989"/>
    </source>
</evidence>
<feature type="transmembrane region" description="Helical" evidence="8">
    <location>
        <begin position="94"/>
        <end position="116"/>
    </location>
</feature>
<feature type="transmembrane region" description="Helical" evidence="8">
    <location>
        <begin position="220"/>
        <end position="238"/>
    </location>
</feature>
<gene>
    <name evidence="9" type="ORF">HG263_21290</name>
</gene>
<dbReference type="GO" id="GO:0005886">
    <property type="term" value="C:plasma membrane"/>
    <property type="evidence" value="ECO:0007669"/>
    <property type="project" value="UniProtKB-SubCell"/>
</dbReference>
<evidence type="ECO:0000313" key="10">
    <source>
        <dbReference type="Proteomes" id="UP000586305"/>
    </source>
</evidence>
<organism evidence="9 10">
    <name type="scientific">Pseudoalteromonas caenipelagi</name>
    <dbReference type="NCBI Taxonomy" id="2726988"/>
    <lineage>
        <taxon>Bacteria</taxon>
        <taxon>Pseudomonadati</taxon>
        <taxon>Pseudomonadota</taxon>
        <taxon>Gammaproteobacteria</taxon>
        <taxon>Alteromonadales</taxon>
        <taxon>Pseudoalteromonadaceae</taxon>
        <taxon>Pseudoalteromonas</taxon>
    </lineage>
</organism>
<evidence type="ECO:0000256" key="2">
    <source>
        <dbReference type="ARBA" id="ARBA00010145"/>
    </source>
</evidence>
<comment type="caution">
    <text evidence="9">The sequence shown here is derived from an EMBL/GenBank/DDBJ whole genome shotgun (WGS) entry which is preliminary data.</text>
</comment>
<evidence type="ECO:0000256" key="5">
    <source>
        <dbReference type="ARBA" id="ARBA00022692"/>
    </source>
</evidence>
<accession>A0A849VJP4</accession>
<evidence type="ECO:0000256" key="3">
    <source>
        <dbReference type="ARBA" id="ARBA00022448"/>
    </source>
</evidence>
<feature type="transmembrane region" description="Helical" evidence="8">
    <location>
        <begin position="190"/>
        <end position="208"/>
    </location>
</feature>
<dbReference type="Pfam" id="PF03547">
    <property type="entry name" value="Mem_trans"/>
    <property type="match status" value="2"/>
</dbReference>
<keyword evidence="3" id="KW-0813">Transport</keyword>
<dbReference type="InterPro" id="IPR004776">
    <property type="entry name" value="Mem_transp_PIN-like"/>
</dbReference>
<feature type="transmembrane region" description="Helical" evidence="8">
    <location>
        <begin position="66"/>
        <end position="87"/>
    </location>
</feature>
<keyword evidence="10" id="KW-1185">Reference proteome</keyword>
<evidence type="ECO:0000313" key="9">
    <source>
        <dbReference type="EMBL" id="NOU53040.1"/>
    </source>
</evidence>
<feature type="transmembrane region" description="Helical" evidence="8">
    <location>
        <begin position="250"/>
        <end position="269"/>
    </location>
</feature>
<feature type="transmembrane region" description="Helical" evidence="8">
    <location>
        <begin position="122"/>
        <end position="147"/>
    </location>
</feature>
<proteinExistence type="inferred from homology"/>
<keyword evidence="4" id="KW-1003">Cell membrane</keyword>
<evidence type="ECO:0000256" key="1">
    <source>
        <dbReference type="ARBA" id="ARBA00004651"/>
    </source>
</evidence>
<evidence type="ECO:0000256" key="7">
    <source>
        <dbReference type="ARBA" id="ARBA00023136"/>
    </source>
</evidence>
<reference evidence="9 10" key="1">
    <citation type="submission" date="2020-04" db="EMBL/GenBank/DDBJ databases">
        <title>Pseudoalteromonas caenipelagi sp. nov., isolated from a tidal flat.</title>
        <authorList>
            <person name="Park S."/>
            <person name="Yoon J.-H."/>
        </authorList>
    </citation>
    <scope>NUCLEOTIDE SEQUENCE [LARGE SCALE GENOMIC DNA]</scope>
    <source>
        <strain evidence="9 10">JBTF-M23</strain>
    </source>
</reference>
<keyword evidence="7 8" id="KW-0472">Membrane</keyword>
<feature type="transmembrane region" description="Helical" evidence="8">
    <location>
        <begin position="37"/>
        <end position="54"/>
    </location>
</feature>
<feature type="transmembrane region" description="Helical" evidence="8">
    <location>
        <begin position="278"/>
        <end position="300"/>
    </location>
</feature>
<name>A0A849VJP4_9GAMM</name>
<evidence type="ECO:0000256" key="4">
    <source>
        <dbReference type="ARBA" id="ARBA00022475"/>
    </source>
</evidence>
<dbReference type="PANTHER" id="PTHR36838">
    <property type="entry name" value="AUXIN EFFLUX CARRIER FAMILY PROTEIN"/>
    <property type="match status" value="1"/>
</dbReference>
<comment type="subcellular location">
    <subcellularLocation>
        <location evidence="1">Cell membrane</location>
        <topology evidence="1">Multi-pass membrane protein</topology>
    </subcellularLocation>
</comment>
<dbReference type="InterPro" id="IPR038770">
    <property type="entry name" value="Na+/solute_symporter_sf"/>
</dbReference>
<dbReference type="EMBL" id="JABBPG010000015">
    <property type="protein sequence ID" value="NOU53040.1"/>
    <property type="molecule type" value="Genomic_DNA"/>
</dbReference>
<evidence type="ECO:0000256" key="8">
    <source>
        <dbReference type="SAM" id="Phobius"/>
    </source>
</evidence>
<sequence length="303" mass="32218">MTALSILFPIIFVVLAGYGCAKLNIFSTSALDGLRLFIFNLAIPVFLFISMYRADLSHALSSSVMLSFYLPVLTVYLFCFAALTLVMKKNTADSAVLSLASTYSNTILVGLPIIIASLGPEYGAMVFVIITFHSALLFGCTFLLASAFQGRFVTAFKPLLINPIVVSISAGLLCNYVNLKLPQALQEGLLLLAEPAIAGALLALGASLNNYSLKGAWRGALCVSVIKLIVLPSAVFALAKWGMQLPTKQVAVLTLMSASPLGVNAYLVARQLQCQQSVLASSVVLSTLLSVLTLALWLTALVT</sequence>
<feature type="transmembrane region" description="Helical" evidence="8">
    <location>
        <begin position="159"/>
        <end position="178"/>
    </location>
</feature>
<dbReference type="AlphaFoldDB" id="A0A849VJP4"/>
<dbReference type="GO" id="GO:0055085">
    <property type="term" value="P:transmembrane transport"/>
    <property type="evidence" value="ECO:0007669"/>
    <property type="project" value="InterPro"/>
</dbReference>